<accession>A0A1V2IBS6</accession>
<name>A0A1V2IBS6_9ACTN</name>
<keyword evidence="4" id="KW-1185">Reference proteome</keyword>
<reference evidence="4" key="1">
    <citation type="submission" date="2016-10" db="EMBL/GenBank/DDBJ databases">
        <title>Frankia sp. NRRL B-16386 Genome sequencing.</title>
        <authorList>
            <person name="Ghodhbane-Gtari F."/>
            <person name="Swanson E."/>
            <person name="Gueddou A."/>
            <person name="Hezbri K."/>
            <person name="Ktari K."/>
            <person name="Nouioui I."/>
            <person name="Morris K."/>
            <person name="Simpson S."/>
            <person name="Abebe-Akele F."/>
            <person name="Thomas K."/>
            <person name="Gtari M."/>
            <person name="Tisa L.S."/>
        </authorList>
    </citation>
    <scope>NUCLEOTIDE SEQUENCE [LARGE SCALE GENOMIC DNA]</scope>
    <source>
        <strain evidence="4">NRRL B-16386</strain>
    </source>
</reference>
<protein>
    <submittedName>
        <fullName evidence="3">ATPase</fullName>
    </submittedName>
</protein>
<organism evidence="3 4">
    <name type="scientific">Pseudofrankia asymbiotica</name>
    <dbReference type="NCBI Taxonomy" id="1834516"/>
    <lineage>
        <taxon>Bacteria</taxon>
        <taxon>Bacillati</taxon>
        <taxon>Actinomycetota</taxon>
        <taxon>Actinomycetes</taxon>
        <taxon>Frankiales</taxon>
        <taxon>Frankiaceae</taxon>
        <taxon>Pseudofrankia</taxon>
    </lineage>
</organism>
<gene>
    <name evidence="3" type="ORF">BL253_12865</name>
</gene>
<feature type="domain" description="Activator of Hsp90 ATPase homologue 1/2-like C-terminal" evidence="2">
    <location>
        <begin position="15"/>
        <end position="160"/>
    </location>
</feature>
<proteinExistence type="inferred from homology"/>
<dbReference type="RefSeq" id="WP_076816733.1">
    <property type="nucleotide sequence ID" value="NZ_MOMC01000024.1"/>
</dbReference>
<dbReference type="STRING" id="1834516.BL253_12865"/>
<dbReference type="OrthoDB" id="268331at2"/>
<comment type="caution">
    <text evidence="3">The sequence shown here is derived from an EMBL/GenBank/DDBJ whole genome shotgun (WGS) entry which is preliminary data.</text>
</comment>
<dbReference type="AlphaFoldDB" id="A0A1V2IBS6"/>
<dbReference type="InterPro" id="IPR023393">
    <property type="entry name" value="START-like_dom_sf"/>
</dbReference>
<dbReference type="InterPro" id="IPR013538">
    <property type="entry name" value="ASHA1/2-like_C"/>
</dbReference>
<evidence type="ECO:0000313" key="4">
    <source>
        <dbReference type="Proteomes" id="UP000188929"/>
    </source>
</evidence>
<evidence type="ECO:0000256" key="1">
    <source>
        <dbReference type="ARBA" id="ARBA00006817"/>
    </source>
</evidence>
<dbReference type="Proteomes" id="UP000188929">
    <property type="component" value="Unassembled WGS sequence"/>
</dbReference>
<dbReference type="EMBL" id="MOMC01000024">
    <property type="protein sequence ID" value="ONH30624.1"/>
    <property type="molecule type" value="Genomic_DNA"/>
</dbReference>
<comment type="similarity">
    <text evidence="1">Belongs to the AHA1 family.</text>
</comment>
<evidence type="ECO:0000313" key="3">
    <source>
        <dbReference type="EMBL" id="ONH30624.1"/>
    </source>
</evidence>
<dbReference type="Gene3D" id="3.30.530.20">
    <property type="match status" value="1"/>
</dbReference>
<dbReference type="Pfam" id="PF08327">
    <property type="entry name" value="AHSA1"/>
    <property type="match status" value="1"/>
</dbReference>
<evidence type="ECO:0000259" key="2">
    <source>
        <dbReference type="Pfam" id="PF08327"/>
    </source>
</evidence>
<sequence>MTEGSRVLVALRVPAPAARAFTVFTAQIADWWRPNGLFSFSDRTGTLAFEPGPGGRLVETYDDGDAFVVGHIRVWEPPSRLVLSWRHASFTPDQETELHVRFDEIRDDAAGQPVQTRVTVEHFGWDRLPPEHAARHGFPLASFQLRFAEWWQSLLRTLARVAVETTGAGGHW</sequence>
<dbReference type="SUPFAM" id="SSF55961">
    <property type="entry name" value="Bet v1-like"/>
    <property type="match status" value="1"/>
</dbReference>